<evidence type="ECO:0000313" key="4">
    <source>
        <dbReference type="EMBL" id="SEQ70257.1"/>
    </source>
</evidence>
<evidence type="ECO:0000256" key="1">
    <source>
        <dbReference type="ARBA" id="ARBA00022723"/>
    </source>
</evidence>
<keyword evidence="2" id="KW-0677">Repeat</keyword>
<protein>
    <submittedName>
        <fullName evidence="4">EF-hand domain pair</fullName>
    </submittedName>
</protein>
<feature type="domain" description="EF-hand" evidence="3">
    <location>
        <begin position="2"/>
        <end position="37"/>
    </location>
</feature>
<name>A0A1H9I6R9_9ACTN</name>
<dbReference type="PROSITE" id="PS50222">
    <property type="entry name" value="EF_HAND_2"/>
    <property type="match status" value="2"/>
</dbReference>
<dbReference type="InterPro" id="IPR002048">
    <property type="entry name" value="EF_hand_dom"/>
</dbReference>
<gene>
    <name evidence="4" type="ORF">SAMN05216481_11335</name>
</gene>
<organism evidence="4 5">
    <name type="scientific">Streptomyces radiopugnans</name>
    <dbReference type="NCBI Taxonomy" id="403935"/>
    <lineage>
        <taxon>Bacteria</taxon>
        <taxon>Bacillati</taxon>
        <taxon>Actinomycetota</taxon>
        <taxon>Actinomycetes</taxon>
        <taxon>Kitasatosporales</taxon>
        <taxon>Streptomycetaceae</taxon>
        <taxon>Streptomyces</taxon>
    </lineage>
</organism>
<dbReference type="AlphaFoldDB" id="A0A1H9I6R9"/>
<sequence>MADMETAREAFDRFDLDGDGLVTAAEFRKVLGELGDYTLTVDMAQTLIDQHDGDGDGLLSFEEFWQARQKAATRSA</sequence>
<dbReference type="InterPro" id="IPR018247">
    <property type="entry name" value="EF_Hand_1_Ca_BS"/>
</dbReference>
<dbReference type="GO" id="GO:0005509">
    <property type="term" value="F:calcium ion binding"/>
    <property type="evidence" value="ECO:0007669"/>
    <property type="project" value="InterPro"/>
</dbReference>
<reference evidence="4 5" key="1">
    <citation type="submission" date="2016-10" db="EMBL/GenBank/DDBJ databases">
        <authorList>
            <person name="de Groot N.N."/>
        </authorList>
    </citation>
    <scope>NUCLEOTIDE SEQUENCE [LARGE SCALE GENOMIC DNA]</scope>
    <source>
        <strain evidence="4 5">CGMCC 4.3519</strain>
    </source>
</reference>
<keyword evidence="5" id="KW-1185">Reference proteome</keyword>
<dbReference type="SUPFAM" id="SSF47473">
    <property type="entry name" value="EF-hand"/>
    <property type="match status" value="1"/>
</dbReference>
<feature type="domain" description="EF-hand" evidence="3">
    <location>
        <begin position="39"/>
        <end position="74"/>
    </location>
</feature>
<dbReference type="FunFam" id="1.10.238.10:FF:000003">
    <property type="entry name" value="Calmodulin A"/>
    <property type="match status" value="1"/>
</dbReference>
<dbReference type="Pfam" id="PF13499">
    <property type="entry name" value="EF-hand_7"/>
    <property type="match status" value="1"/>
</dbReference>
<dbReference type="EMBL" id="FOET01000013">
    <property type="protein sequence ID" value="SEQ70257.1"/>
    <property type="molecule type" value="Genomic_DNA"/>
</dbReference>
<dbReference type="InterPro" id="IPR011992">
    <property type="entry name" value="EF-hand-dom_pair"/>
</dbReference>
<keyword evidence="1" id="KW-0479">Metal-binding</keyword>
<dbReference type="SMART" id="SM00054">
    <property type="entry name" value="EFh"/>
    <property type="match status" value="2"/>
</dbReference>
<dbReference type="STRING" id="403935.SAMN05216481_11335"/>
<dbReference type="RefSeq" id="WP_093661825.1">
    <property type="nucleotide sequence ID" value="NZ_FOET01000013.1"/>
</dbReference>
<dbReference type="PROSITE" id="PS00018">
    <property type="entry name" value="EF_HAND_1"/>
    <property type="match status" value="2"/>
</dbReference>
<dbReference type="Proteomes" id="UP000199055">
    <property type="component" value="Unassembled WGS sequence"/>
</dbReference>
<accession>A0A1H9I6R9</accession>
<proteinExistence type="predicted"/>
<evidence type="ECO:0000259" key="3">
    <source>
        <dbReference type="PROSITE" id="PS50222"/>
    </source>
</evidence>
<dbReference type="PANTHER" id="PTHR10891">
    <property type="entry name" value="EF-HAND CALCIUM-BINDING DOMAIN CONTAINING PROTEIN"/>
    <property type="match status" value="1"/>
</dbReference>
<evidence type="ECO:0000256" key="2">
    <source>
        <dbReference type="ARBA" id="ARBA00022737"/>
    </source>
</evidence>
<evidence type="ECO:0000313" key="5">
    <source>
        <dbReference type="Proteomes" id="UP000199055"/>
    </source>
</evidence>
<dbReference type="CDD" id="cd00051">
    <property type="entry name" value="EFh"/>
    <property type="match status" value="1"/>
</dbReference>
<dbReference type="Gene3D" id="1.10.238.10">
    <property type="entry name" value="EF-hand"/>
    <property type="match status" value="1"/>
</dbReference>
<dbReference type="InterPro" id="IPR039647">
    <property type="entry name" value="EF_hand_pair_protein_CML-like"/>
</dbReference>